<dbReference type="CDD" id="cd00060">
    <property type="entry name" value="FHA"/>
    <property type="match status" value="1"/>
</dbReference>
<dbReference type="SUPFAM" id="SSF49879">
    <property type="entry name" value="SMAD/FHA domain"/>
    <property type="match status" value="1"/>
</dbReference>
<feature type="coiled-coil region" evidence="1">
    <location>
        <begin position="171"/>
        <end position="198"/>
    </location>
</feature>
<dbReference type="Pfam" id="PF00498">
    <property type="entry name" value="FHA"/>
    <property type="match status" value="1"/>
</dbReference>
<dbReference type="EMBL" id="CATOUU010000643">
    <property type="protein sequence ID" value="CAI9937072.1"/>
    <property type="molecule type" value="Genomic_DNA"/>
</dbReference>
<gene>
    <name evidence="4" type="ORF">HINF_LOCUS24717</name>
    <name evidence="5" type="ORF">HINF_LOCUS39304</name>
</gene>
<name>A0AA86PEJ1_9EUKA</name>
<feature type="region of interest" description="Disordered" evidence="2">
    <location>
        <begin position="238"/>
        <end position="260"/>
    </location>
</feature>
<organism evidence="4">
    <name type="scientific">Hexamita inflata</name>
    <dbReference type="NCBI Taxonomy" id="28002"/>
    <lineage>
        <taxon>Eukaryota</taxon>
        <taxon>Metamonada</taxon>
        <taxon>Diplomonadida</taxon>
        <taxon>Hexamitidae</taxon>
        <taxon>Hexamitinae</taxon>
        <taxon>Hexamita</taxon>
    </lineage>
</organism>
<dbReference type="SMART" id="SM00240">
    <property type="entry name" value="FHA"/>
    <property type="match status" value="1"/>
</dbReference>
<dbReference type="InterPro" id="IPR008984">
    <property type="entry name" value="SMAD_FHA_dom_sf"/>
</dbReference>
<reference evidence="4" key="1">
    <citation type="submission" date="2023-06" db="EMBL/GenBank/DDBJ databases">
        <authorList>
            <person name="Kurt Z."/>
        </authorList>
    </citation>
    <scope>NUCLEOTIDE SEQUENCE</scope>
</reference>
<evidence type="ECO:0000256" key="1">
    <source>
        <dbReference type="SAM" id="Coils"/>
    </source>
</evidence>
<keyword evidence="1" id="KW-0175">Coiled coil</keyword>
<accession>A0AA86PEJ1</accession>
<comment type="caution">
    <text evidence="4">The sequence shown here is derived from an EMBL/GenBank/DDBJ whole genome shotgun (WGS) entry which is preliminary data.</text>
</comment>
<dbReference type="InterPro" id="IPR000253">
    <property type="entry name" value="FHA_dom"/>
</dbReference>
<dbReference type="PROSITE" id="PS50006">
    <property type="entry name" value="FHA_DOMAIN"/>
    <property type="match status" value="1"/>
</dbReference>
<keyword evidence="6" id="KW-1185">Reference proteome</keyword>
<feature type="domain" description="FHA" evidence="3">
    <location>
        <begin position="41"/>
        <end position="85"/>
    </location>
</feature>
<dbReference type="AlphaFoldDB" id="A0AA86PEJ1"/>
<sequence>MSHLDFIKKIKEVKTENRFKLYNYIPETQEQIEFKSGYQYCLIGRHTDCNIQAEKDNCSRFHAVLYFVEDSLNIRDLDSRQGTYLAQIHSGKIISREKLASFAEQPLKEGDVFIIADQCYKIGEITIPNAAVAKQLDLQTKKCAFCDSDVQVYKAELESVCDHLGQLSTDQQKMQAQLTREELKANEILEKLSKIKEAHTIFMNKDLVATIGVSTVAEQQVLFDSAVQIINPEAEKKTLKNAKQHKPTPFKKGVSYEDDE</sequence>
<feature type="compositionally biased region" description="Basic residues" evidence="2">
    <location>
        <begin position="239"/>
        <end position="249"/>
    </location>
</feature>
<dbReference type="EMBL" id="CAXDID020000151">
    <property type="protein sequence ID" value="CAL6041830.1"/>
    <property type="molecule type" value="Genomic_DNA"/>
</dbReference>
<protein>
    <submittedName>
        <fullName evidence="4">FHA domain-containing protein</fullName>
    </submittedName>
    <submittedName>
        <fullName evidence="5">FHA_domain-containing protein</fullName>
    </submittedName>
</protein>
<evidence type="ECO:0000313" key="4">
    <source>
        <dbReference type="EMBL" id="CAI9937072.1"/>
    </source>
</evidence>
<reference evidence="5 6" key="2">
    <citation type="submission" date="2024-07" db="EMBL/GenBank/DDBJ databases">
        <authorList>
            <person name="Akdeniz Z."/>
        </authorList>
    </citation>
    <scope>NUCLEOTIDE SEQUENCE [LARGE SCALE GENOMIC DNA]</scope>
</reference>
<evidence type="ECO:0000313" key="5">
    <source>
        <dbReference type="EMBL" id="CAL6041830.1"/>
    </source>
</evidence>
<dbReference type="InterPro" id="IPR050923">
    <property type="entry name" value="Cell_Proc_Reg/RNA_Proc"/>
</dbReference>
<evidence type="ECO:0000256" key="2">
    <source>
        <dbReference type="SAM" id="MobiDB-lite"/>
    </source>
</evidence>
<dbReference type="Gene3D" id="2.60.200.20">
    <property type="match status" value="1"/>
</dbReference>
<dbReference type="PANTHER" id="PTHR23308">
    <property type="entry name" value="NUCLEAR INHIBITOR OF PROTEIN PHOSPHATASE-1"/>
    <property type="match status" value="1"/>
</dbReference>
<proteinExistence type="predicted"/>
<dbReference type="Proteomes" id="UP001642409">
    <property type="component" value="Unassembled WGS sequence"/>
</dbReference>
<evidence type="ECO:0000313" key="6">
    <source>
        <dbReference type="Proteomes" id="UP001642409"/>
    </source>
</evidence>
<evidence type="ECO:0000259" key="3">
    <source>
        <dbReference type="PROSITE" id="PS50006"/>
    </source>
</evidence>